<evidence type="ECO:0000256" key="3">
    <source>
        <dbReference type="ARBA" id="ARBA00008593"/>
    </source>
</evidence>
<evidence type="ECO:0000256" key="1">
    <source>
        <dbReference type="ARBA" id="ARBA00001936"/>
    </source>
</evidence>
<feature type="compositionally biased region" description="Basic and acidic residues" evidence="8">
    <location>
        <begin position="103"/>
        <end position="122"/>
    </location>
</feature>
<feature type="domain" description="PAP-associated" evidence="9">
    <location>
        <begin position="341"/>
        <end position="402"/>
    </location>
</feature>
<dbReference type="InterPro" id="IPR002058">
    <property type="entry name" value="PAP_assoc"/>
</dbReference>
<dbReference type="Proteomes" id="UP000756132">
    <property type="component" value="Chromosome 5"/>
</dbReference>
<evidence type="ECO:0000256" key="8">
    <source>
        <dbReference type="SAM" id="MobiDB-lite"/>
    </source>
</evidence>
<dbReference type="Pfam" id="PF03828">
    <property type="entry name" value="PAP_assoc"/>
    <property type="match status" value="1"/>
</dbReference>
<feature type="compositionally biased region" description="Low complexity" evidence="8">
    <location>
        <begin position="552"/>
        <end position="562"/>
    </location>
</feature>
<dbReference type="GO" id="GO:0046872">
    <property type="term" value="F:metal ion binding"/>
    <property type="evidence" value="ECO:0007669"/>
    <property type="project" value="UniProtKB-KW"/>
</dbReference>
<comment type="similarity">
    <text evidence="3">Belongs to the DNA polymerase type-B-like family.</text>
</comment>
<evidence type="ECO:0000256" key="4">
    <source>
        <dbReference type="ARBA" id="ARBA00012388"/>
    </source>
</evidence>
<name>A0A9Q8LIW7_PASFU</name>
<feature type="compositionally biased region" description="Polar residues" evidence="8">
    <location>
        <begin position="755"/>
        <end position="766"/>
    </location>
</feature>
<comment type="cofactor">
    <cofactor evidence="2">
        <name>Mg(2+)</name>
        <dbReference type="ChEBI" id="CHEBI:18420"/>
    </cofactor>
</comment>
<dbReference type="AlphaFoldDB" id="A0A9Q8LIW7"/>
<keyword evidence="7" id="KW-0460">Magnesium</keyword>
<dbReference type="CDD" id="cd05402">
    <property type="entry name" value="NT_PAP_TUTase"/>
    <property type="match status" value="1"/>
</dbReference>
<reference evidence="11" key="1">
    <citation type="submission" date="2021-12" db="EMBL/GenBank/DDBJ databases">
        <authorList>
            <person name="Zaccaron A."/>
            <person name="Stergiopoulos I."/>
        </authorList>
    </citation>
    <scope>NUCLEOTIDE SEQUENCE</scope>
    <source>
        <strain evidence="11">Race5_Kim</strain>
    </source>
</reference>
<dbReference type="Gene3D" id="3.30.460.10">
    <property type="entry name" value="Beta Polymerase, domain 2"/>
    <property type="match status" value="1"/>
</dbReference>
<feature type="region of interest" description="Disordered" evidence="8">
    <location>
        <begin position="750"/>
        <end position="827"/>
    </location>
</feature>
<evidence type="ECO:0000256" key="7">
    <source>
        <dbReference type="ARBA" id="ARBA00022842"/>
    </source>
</evidence>
<dbReference type="PANTHER" id="PTHR12271">
    <property type="entry name" value="POLY A POLYMERASE CID PAP -RELATED"/>
    <property type="match status" value="1"/>
</dbReference>
<feature type="compositionally biased region" description="Polar residues" evidence="8">
    <location>
        <begin position="1"/>
        <end position="31"/>
    </location>
</feature>
<dbReference type="SUPFAM" id="SSF81301">
    <property type="entry name" value="Nucleotidyltransferase"/>
    <property type="match status" value="1"/>
</dbReference>
<evidence type="ECO:0000256" key="2">
    <source>
        <dbReference type="ARBA" id="ARBA00001946"/>
    </source>
</evidence>
<feature type="region of interest" description="Disordered" evidence="8">
    <location>
        <begin position="971"/>
        <end position="990"/>
    </location>
</feature>
<feature type="region of interest" description="Disordered" evidence="8">
    <location>
        <begin position="1013"/>
        <end position="1097"/>
    </location>
</feature>
<feature type="compositionally biased region" description="Polar residues" evidence="8">
    <location>
        <begin position="1049"/>
        <end position="1063"/>
    </location>
</feature>
<feature type="region of interest" description="Disordered" evidence="8">
    <location>
        <begin position="552"/>
        <end position="671"/>
    </location>
</feature>
<dbReference type="SUPFAM" id="SSF81631">
    <property type="entry name" value="PAP/OAS1 substrate-binding domain"/>
    <property type="match status" value="1"/>
</dbReference>
<protein>
    <recommendedName>
        <fullName evidence="4">polynucleotide adenylyltransferase</fullName>
        <ecNumber evidence="4">2.7.7.19</ecNumber>
    </recommendedName>
</protein>
<gene>
    <name evidence="11" type="ORF">CLAFUR5_06470</name>
</gene>
<feature type="compositionally biased region" description="Polar residues" evidence="8">
    <location>
        <begin position="616"/>
        <end position="628"/>
    </location>
</feature>
<keyword evidence="12" id="KW-1185">Reference proteome</keyword>
<dbReference type="Pfam" id="PF22600">
    <property type="entry name" value="MTPAP-like_central"/>
    <property type="match status" value="1"/>
</dbReference>
<dbReference type="GeneID" id="71986348"/>
<dbReference type="InterPro" id="IPR054708">
    <property type="entry name" value="MTPAP-like_central"/>
</dbReference>
<reference evidence="11" key="2">
    <citation type="journal article" date="2022" name="Microb. Genom.">
        <title>A chromosome-scale genome assembly of the tomato pathogen Cladosporium fulvum reveals a compartmentalized genome architecture and the presence of a dispensable chromosome.</title>
        <authorList>
            <person name="Zaccaron A.Z."/>
            <person name="Chen L.H."/>
            <person name="Samaras A."/>
            <person name="Stergiopoulos I."/>
        </authorList>
    </citation>
    <scope>NUCLEOTIDE SEQUENCE</scope>
    <source>
        <strain evidence="11">Race5_Kim</strain>
    </source>
</reference>
<organism evidence="11 12">
    <name type="scientific">Passalora fulva</name>
    <name type="common">Tomato leaf mold</name>
    <name type="synonym">Cladosporium fulvum</name>
    <dbReference type="NCBI Taxonomy" id="5499"/>
    <lineage>
        <taxon>Eukaryota</taxon>
        <taxon>Fungi</taxon>
        <taxon>Dikarya</taxon>
        <taxon>Ascomycota</taxon>
        <taxon>Pezizomycotina</taxon>
        <taxon>Dothideomycetes</taxon>
        <taxon>Dothideomycetidae</taxon>
        <taxon>Mycosphaerellales</taxon>
        <taxon>Mycosphaerellaceae</taxon>
        <taxon>Fulvia</taxon>
    </lineage>
</organism>
<feature type="region of interest" description="Disordered" evidence="8">
    <location>
        <begin position="89"/>
        <end position="122"/>
    </location>
</feature>
<dbReference type="InterPro" id="IPR043519">
    <property type="entry name" value="NT_sf"/>
</dbReference>
<keyword evidence="6" id="KW-0479">Metal-binding</keyword>
<comment type="cofactor">
    <cofactor evidence="1">
        <name>Mn(2+)</name>
        <dbReference type="ChEBI" id="CHEBI:29035"/>
    </cofactor>
</comment>
<dbReference type="KEGG" id="ffu:CLAFUR5_06470"/>
<feature type="compositionally biased region" description="Low complexity" evidence="8">
    <location>
        <begin position="488"/>
        <end position="503"/>
    </location>
</feature>
<dbReference type="GO" id="GO:0031123">
    <property type="term" value="P:RNA 3'-end processing"/>
    <property type="evidence" value="ECO:0007669"/>
    <property type="project" value="TreeGrafter"/>
</dbReference>
<feature type="region of interest" description="Disordered" evidence="8">
    <location>
        <begin position="851"/>
        <end position="874"/>
    </location>
</feature>
<dbReference type="GO" id="GO:1990817">
    <property type="term" value="F:poly(A) RNA polymerase activity"/>
    <property type="evidence" value="ECO:0007669"/>
    <property type="project" value="UniProtKB-EC"/>
</dbReference>
<evidence type="ECO:0000259" key="10">
    <source>
        <dbReference type="Pfam" id="PF22600"/>
    </source>
</evidence>
<dbReference type="PANTHER" id="PTHR12271:SF113">
    <property type="entry name" value="POLY(A) RNA POLYMERASE CID11"/>
    <property type="match status" value="1"/>
</dbReference>
<feature type="domain" description="Poly(A) RNA polymerase mitochondrial-like central palm" evidence="10">
    <location>
        <begin position="120"/>
        <end position="252"/>
    </location>
</feature>
<dbReference type="RefSeq" id="XP_047762686.1">
    <property type="nucleotide sequence ID" value="XM_047905618.1"/>
</dbReference>
<feature type="compositionally biased region" description="Polar residues" evidence="8">
    <location>
        <begin position="807"/>
        <end position="823"/>
    </location>
</feature>
<dbReference type="Gene3D" id="1.10.1410.10">
    <property type="match status" value="1"/>
</dbReference>
<evidence type="ECO:0000256" key="6">
    <source>
        <dbReference type="ARBA" id="ARBA00022723"/>
    </source>
</evidence>
<evidence type="ECO:0000313" key="12">
    <source>
        <dbReference type="Proteomes" id="UP000756132"/>
    </source>
</evidence>
<feature type="region of interest" description="Disordered" evidence="8">
    <location>
        <begin position="913"/>
        <end position="953"/>
    </location>
</feature>
<dbReference type="EMBL" id="CP090167">
    <property type="protein sequence ID" value="UJO18320.1"/>
    <property type="molecule type" value="Genomic_DNA"/>
</dbReference>
<dbReference type="EC" id="2.7.7.19" evidence="4"/>
<feature type="compositionally biased region" description="Polar residues" evidence="8">
    <location>
        <begin position="654"/>
        <end position="664"/>
    </location>
</feature>
<evidence type="ECO:0000313" key="11">
    <source>
        <dbReference type="EMBL" id="UJO18320.1"/>
    </source>
</evidence>
<keyword evidence="5" id="KW-0808">Transferase</keyword>
<feature type="region of interest" description="Disordered" evidence="8">
    <location>
        <begin position="448"/>
        <end position="515"/>
    </location>
</feature>
<proteinExistence type="inferred from homology"/>
<feature type="compositionally biased region" description="Polar residues" evidence="8">
    <location>
        <begin position="462"/>
        <end position="475"/>
    </location>
</feature>
<sequence>MAGLPNGTNRLDLSRPAVQSQASNSVPSTPFQKPRDLSRRFSRSPSPNRGLSNQSPHSVASEAIGGNGRAHRGAPVVCKFESGEEFRKRRMPYVDGGDQELSPPKKEPKKTLNPDERDKLSGDMRELYDRLLPSQESEERRTKLVPKLDRILNDEWPGNDIRVNVFGSSGNMLSSTDSDVDICITTTLKKLDPMHSLAALLHKHGMEKIVCRAAAKVPIVKAWDPELQLAIDINVNNPLALQNTRMIRTYVQLDDRVRPLAKIIKYWTKRRILNDAAYGGTISSYTWICMIINFLQRRKPPILPSLQKIVDRRRKNESGEESTFADDIDALKGFGDANKESLGELLFQFFRHYGYEFSYSTHVISVREGRLVERKEKGWAASDFHNKESRASICVEEPFTVDRNLGNSADIYAWHGIHTEIRRAFELLEDGLQLEKCCEQYVFPKEEKPIFQKPPPKPKPTLTRSASQSGQNNREPGTGRSRKANRNQSSQRAGGRRASSGASFSNQRIGLPFSPPMGAAHGDYFQARGTLHEQLAQQYQILQAQEKALMQQLAQQQHTQTQGRKGDPAGSGSPRPRPHMNGLPSPRIMDHPPQTAPLLPGYPYHYPARYPPPSPMSQARSREGTNTNPPSPALSAAMPALRRQVHRASLPDASASSIRSQSQPGRPMQHPLALQQQIHPGYDVTGALGAHYQSIRSASQMYQPGQPGLPMPFAPYSAGPYPGVPSMEHVGPKEYVGYYVSPQLGPQYAGAGQMQPPQMTLQNPPTRQRRVTPDLMPPLVNDRHSSRSPSPLGQARSYAVPGDRRSSQPLAMSIQSPGSMTHSIPTLPPIPALPAPVLPIAPAHVDTGGPLIVNGSTSSHLPQQIPRANGSSEVDHRAYHDPAPIIQQEEAYVPRPLPLRTNLDRSAPEQMLSMERRTTSPLQSPTCGTKPDRGLMLSPNGLTPHVNGVNGHLHESTSLSAAPLLSPVAELRTPSPTRSRGFDTYESPEANGGLFKAAKIANAKQVAKEVVNENQAPHEPFKHERQGSASIMAESRPSAATKESEPKSALQTVTNQSSWQQVPKKTHRKSKSMAGSKSANGFGGQPLPANESERKGG</sequence>
<feature type="region of interest" description="Disordered" evidence="8">
    <location>
        <begin position="1"/>
        <end position="76"/>
    </location>
</feature>
<dbReference type="GO" id="GO:0010605">
    <property type="term" value="P:negative regulation of macromolecule metabolic process"/>
    <property type="evidence" value="ECO:0007669"/>
    <property type="project" value="UniProtKB-ARBA"/>
</dbReference>
<dbReference type="OrthoDB" id="2274644at2759"/>
<evidence type="ECO:0000256" key="5">
    <source>
        <dbReference type="ARBA" id="ARBA00022679"/>
    </source>
</evidence>
<accession>A0A9Q8LIW7</accession>
<evidence type="ECO:0000259" key="9">
    <source>
        <dbReference type="Pfam" id="PF03828"/>
    </source>
</evidence>